<reference evidence="2 3" key="3">
    <citation type="journal article" date="2015" name="Genome Announc.">
        <title>Draft Genome Sequence of the Archiascomycetous Yeast Saitoella complicata.</title>
        <authorList>
            <person name="Yamauchi K."/>
            <person name="Kondo S."/>
            <person name="Hamamoto M."/>
            <person name="Takahashi Y."/>
            <person name="Ogura Y."/>
            <person name="Hayashi T."/>
            <person name="Nishida H."/>
        </authorList>
    </citation>
    <scope>NUCLEOTIDE SEQUENCE [LARGE SCALE GENOMIC DNA]</scope>
    <source>
        <strain evidence="2 3">NRRL Y-17804</strain>
    </source>
</reference>
<evidence type="ECO:0000256" key="1">
    <source>
        <dbReference type="SAM" id="MobiDB-lite"/>
    </source>
</evidence>
<dbReference type="AlphaFoldDB" id="A0A0E9N9K5"/>
<name>A0A0E9N9K5_SAICN</name>
<accession>A0A0E9N9K5</accession>
<dbReference type="EMBL" id="BACD03000004">
    <property type="protein sequence ID" value="GAO46504.1"/>
    <property type="molecule type" value="Genomic_DNA"/>
</dbReference>
<feature type="region of interest" description="Disordered" evidence="1">
    <location>
        <begin position="12"/>
        <end position="31"/>
    </location>
</feature>
<protein>
    <submittedName>
        <fullName evidence="2">Uncharacterized protein</fullName>
    </submittedName>
</protein>
<dbReference type="Proteomes" id="UP000033140">
    <property type="component" value="Unassembled WGS sequence"/>
</dbReference>
<sequence length="71" mass="8192">MKQPCTFKTKGITRYTEKTNNRSRTPKNTLKPSPNTYVILDAHTPAALCLAHELFLCQVNLVHDRLLRLIR</sequence>
<gene>
    <name evidence="2" type="ORF">G7K_0734-t1</name>
</gene>
<comment type="caution">
    <text evidence="2">The sequence shown here is derived from an EMBL/GenBank/DDBJ whole genome shotgun (WGS) entry which is preliminary data.</text>
</comment>
<keyword evidence="3" id="KW-1185">Reference proteome</keyword>
<evidence type="ECO:0000313" key="2">
    <source>
        <dbReference type="EMBL" id="GAO46504.1"/>
    </source>
</evidence>
<reference evidence="2 3" key="1">
    <citation type="journal article" date="2011" name="J. Gen. Appl. Microbiol.">
        <title>Draft genome sequencing of the enigmatic yeast Saitoella complicata.</title>
        <authorList>
            <person name="Nishida H."/>
            <person name="Hamamoto M."/>
            <person name="Sugiyama J."/>
        </authorList>
    </citation>
    <scope>NUCLEOTIDE SEQUENCE [LARGE SCALE GENOMIC DNA]</scope>
    <source>
        <strain evidence="2 3">NRRL Y-17804</strain>
    </source>
</reference>
<reference evidence="2 3" key="2">
    <citation type="journal article" date="2014" name="J. Gen. Appl. Microbiol.">
        <title>The early diverging ascomycetous budding yeast Saitoella complicata has three histone deacetylases belonging to the Clr6, Hos2, and Rpd3 lineages.</title>
        <authorList>
            <person name="Nishida H."/>
            <person name="Matsumoto T."/>
            <person name="Kondo S."/>
            <person name="Hamamoto M."/>
            <person name="Yoshikawa H."/>
        </authorList>
    </citation>
    <scope>NUCLEOTIDE SEQUENCE [LARGE SCALE GENOMIC DNA]</scope>
    <source>
        <strain evidence="2 3">NRRL Y-17804</strain>
    </source>
</reference>
<evidence type="ECO:0000313" key="3">
    <source>
        <dbReference type="Proteomes" id="UP000033140"/>
    </source>
</evidence>
<organism evidence="2 3">
    <name type="scientific">Saitoella complicata (strain BCRC 22490 / CBS 7301 / JCM 7358 / NBRC 10748 / NRRL Y-17804)</name>
    <dbReference type="NCBI Taxonomy" id="698492"/>
    <lineage>
        <taxon>Eukaryota</taxon>
        <taxon>Fungi</taxon>
        <taxon>Dikarya</taxon>
        <taxon>Ascomycota</taxon>
        <taxon>Taphrinomycotina</taxon>
        <taxon>Taphrinomycotina incertae sedis</taxon>
        <taxon>Saitoella</taxon>
    </lineage>
</organism>
<proteinExistence type="predicted"/>
<feature type="compositionally biased region" description="Polar residues" evidence="1">
    <location>
        <begin position="22"/>
        <end position="31"/>
    </location>
</feature>